<accession>A0A6A4H964</accession>
<proteinExistence type="predicted"/>
<reference evidence="1" key="1">
    <citation type="journal article" date="2019" name="Environ. Microbiol.">
        <title>Fungal ecological strategies reflected in gene transcription - a case study of two litter decomposers.</title>
        <authorList>
            <person name="Barbi F."/>
            <person name="Kohler A."/>
            <person name="Barry K."/>
            <person name="Baskaran P."/>
            <person name="Daum C."/>
            <person name="Fauchery L."/>
            <person name="Ihrmark K."/>
            <person name="Kuo A."/>
            <person name="LaButti K."/>
            <person name="Lipzen A."/>
            <person name="Morin E."/>
            <person name="Grigoriev I.V."/>
            <person name="Henrissat B."/>
            <person name="Lindahl B."/>
            <person name="Martin F."/>
        </authorList>
    </citation>
    <scope>NUCLEOTIDE SEQUENCE</scope>
    <source>
        <strain evidence="1">JB14</strain>
    </source>
</reference>
<keyword evidence="2" id="KW-1185">Reference proteome</keyword>
<dbReference type="EMBL" id="ML769566">
    <property type="protein sequence ID" value="KAE9393715.1"/>
    <property type="molecule type" value="Genomic_DNA"/>
</dbReference>
<dbReference type="Proteomes" id="UP000799118">
    <property type="component" value="Unassembled WGS sequence"/>
</dbReference>
<gene>
    <name evidence="1" type="ORF">BT96DRAFT_771316</name>
</gene>
<name>A0A6A4H964_9AGAR</name>
<evidence type="ECO:0000313" key="1">
    <source>
        <dbReference type="EMBL" id="KAE9393715.1"/>
    </source>
</evidence>
<dbReference type="OrthoDB" id="2668963at2759"/>
<feature type="non-terminal residue" evidence="1">
    <location>
        <position position="124"/>
    </location>
</feature>
<organism evidence="1 2">
    <name type="scientific">Gymnopus androsaceus JB14</name>
    <dbReference type="NCBI Taxonomy" id="1447944"/>
    <lineage>
        <taxon>Eukaryota</taxon>
        <taxon>Fungi</taxon>
        <taxon>Dikarya</taxon>
        <taxon>Basidiomycota</taxon>
        <taxon>Agaricomycotina</taxon>
        <taxon>Agaricomycetes</taxon>
        <taxon>Agaricomycetidae</taxon>
        <taxon>Agaricales</taxon>
        <taxon>Marasmiineae</taxon>
        <taxon>Omphalotaceae</taxon>
        <taxon>Gymnopus</taxon>
    </lineage>
</organism>
<evidence type="ECO:0000313" key="2">
    <source>
        <dbReference type="Proteomes" id="UP000799118"/>
    </source>
</evidence>
<protein>
    <submittedName>
        <fullName evidence="1">Uncharacterized protein</fullName>
    </submittedName>
</protein>
<dbReference type="AlphaFoldDB" id="A0A6A4H964"/>
<feature type="non-terminal residue" evidence="1">
    <location>
        <position position="1"/>
    </location>
</feature>
<sequence>EEKSQLLVRAVARYQHYQKSEIPVKPGLRKVCNEIEAEYRKKTGMDIHLNHNTVGNLVKGGTPLAGFNAEKSWLSHAEMESVITYSLELASWGHPLDHQWLKEHVDEICRAKLGSEFPKDGVGK</sequence>